<accession>A0A6G7WJG5</accession>
<name>A0A6G7WJG5_9LACT</name>
<dbReference type="AlphaFoldDB" id="A0A6G7WJG5"/>
<organism evidence="1 2">
    <name type="scientific">Jeotgalibaca porci</name>
    <dbReference type="NCBI Taxonomy" id="1868793"/>
    <lineage>
        <taxon>Bacteria</taxon>
        <taxon>Bacillati</taxon>
        <taxon>Bacillota</taxon>
        <taxon>Bacilli</taxon>
        <taxon>Lactobacillales</taxon>
        <taxon>Carnobacteriaceae</taxon>
        <taxon>Jeotgalibaca</taxon>
    </lineage>
</organism>
<gene>
    <name evidence="1" type="ORF">G7058_10415</name>
</gene>
<dbReference type="EMBL" id="CP049889">
    <property type="protein sequence ID" value="QIK52420.1"/>
    <property type="molecule type" value="Genomic_DNA"/>
</dbReference>
<protein>
    <submittedName>
        <fullName evidence="1">Uncharacterized protein</fullName>
    </submittedName>
</protein>
<dbReference type="Proteomes" id="UP000501830">
    <property type="component" value="Chromosome"/>
</dbReference>
<reference evidence="1 2" key="1">
    <citation type="journal article" date="2017" name="Int. J. Syst. Evol. Microbiol.">
        <title>Jeotgalibaca porci sp. nov. and Jeotgalibaca arthritidis sp. nov., isolated from pigs, and emended description of the genus Jeotgalibaca.</title>
        <authorList>
            <person name="Zamora L."/>
            <person name="Perez-Sancho M."/>
            <person name="Dominguez L."/>
            <person name="Fernandez-Garayzabal J.F."/>
            <person name="Vela A.I."/>
        </authorList>
    </citation>
    <scope>NUCLEOTIDE SEQUENCE [LARGE SCALE GENOMIC DNA]</scope>
    <source>
        <strain evidence="1 2">CCUG 69148</strain>
    </source>
</reference>
<proteinExistence type="predicted"/>
<sequence length="163" mass="18742">MRNIYIDRTEFTGAISVFSKDTEIIISAGTTIYSMSVGDRNEEYQRYANDYDIQFIFDDYIPHLEFYTVPQVDIMAKDSRGGFIGTIGQSCDLESNAPICYINKDLECFIIAENGADFLSNIESWQNNLKPYNKIIFYRSKVEAEMKLEFIDLSDIGTDEINL</sequence>
<keyword evidence="2" id="KW-1185">Reference proteome</keyword>
<evidence type="ECO:0000313" key="2">
    <source>
        <dbReference type="Proteomes" id="UP000501830"/>
    </source>
</evidence>
<dbReference type="KEGG" id="jpo:G7058_10415"/>
<dbReference type="GeneID" id="94553698"/>
<evidence type="ECO:0000313" key="1">
    <source>
        <dbReference type="EMBL" id="QIK52420.1"/>
    </source>
</evidence>
<dbReference type="RefSeq" id="WP_166063449.1">
    <property type="nucleotide sequence ID" value="NZ_CP049889.1"/>
</dbReference>